<feature type="domain" description="DDE" evidence="1">
    <location>
        <begin position="82"/>
        <end position="174"/>
    </location>
</feature>
<dbReference type="SUPFAM" id="SSF53098">
    <property type="entry name" value="Ribonuclease H-like"/>
    <property type="match status" value="1"/>
</dbReference>
<dbReference type="AlphaFoldDB" id="A0A9Q4L6S4"/>
<dbReference type="PANTHER" id="PTHR39967">
    <property type="match status" value="1"/>
</dbReference>
<keyword evidence="3" id="KW-1185">Reference proteome</keyword>
<dbReference type="InterPro" id="IPR012337">
    <property type="entry name" value="RNaseH-like_sf"/>
</dbReference>
<dbReference type="Proteomes" id="UP001154061">
    <property type="component" value="Unassembled WGS sequence"/>
</dbReference>
<dbReference type="EMBL" id="JAMQOT010000026">
    <property type="protein sequence ID" value="MDF9748569.1"/>
    <property type="molecule type" value="Genomic_DNA"/>
</dbReference>
<name>A0A9Q4L6S4_9EURY</name>
<evidence type="ECO:0000313" key="3">
    <source>
        <dbReference type="Proteomes" id="UP001154061"/>
    </source>
</evidence>
<dbReference type="InterPro" id="IPR047930">
    <property type="entry name" value="Transpos_IS6"/>
</dbReference>
<dbReference type="InterPro" id="IPR032874">
    <property type="entry name" value="DDE_dom"/>
</dbReference>
<evidence type="ECO:0000259" key="1">
    <source>
        <dbReference type="Pfam" id="PF13610"/>
    </source>
</evidence>
<dbReference type="NCBIfam" id="NF033587">
    <property type="entry name" value="transpos_IS6"/>
    <property type="match status" value="1"/>
</dbReference>
<sequence length="225" mass="25624">MMLADLLSESYAAEFDECWERERTATPVRAFAVRLHATGCSLRETQAILRSLGVERSHQAIWHWVHRLADSVPDPPTAQPSRVAVDETAVRINGDRSWLYAAIDLDTKLILDVALFRRRGTDPAAAFLHGLAEKHDLSDATFLVDGAGYLTALSRLGLRGHLDYVDRNHIEKWFHTLKMRVDRFHNSWVGSRASVRGWIEQFVHYYNTQRPHQSLNGQTPAEVLN</sequence>
<reference evidence="2" key="1">
    <citation type="submission" date="2022-06" db="EMBL/GenBank/DDBJ databases">
        <title>Natrinema sp. a new haloarchaeum isolate from saline soil.</title>
        <authorList>
            <person name="Strakova D."/>
            <person name="Galisteo C."/>
            <person name="Sanchez-Porro C."/>
            <person name="Ventosa A."/>
        </authorList>
    </citation>
    <scope>NUCLEOTIDE SEQUENCE</scope>
    <source>
        <strain evidence="2">S1CR25-10</strain>
    </source>
</reference>
<comment type="caution">
    <text evidence="2">The sequence shown here is derived from an EMBL/GenBank/DDBJ whole genome shotgun (WGS) entry which is preliminary data.</text>
</comment>
<proteinExistence type="predicted"/>
<organism evidence="2 3">
    <name type="scientific">Natrinema salsiterrestre</name>
    <dbReference type="NCBI Taxonomy" id="2950540"/>
    <lineage>
        <taxon>Archaea</taxon>
        <taxon>Methanobacteriati</taxon>
        <taxon>Methanobacteriota</taxon>
        <taxon>Stenosarchaea group</taxon>
        <taxon>Halobacteria</taxon>
        <taxon>Halobacteriales</taxon>
        <taxon>Natrialbaceae</taxon>
        <taxon>Natrinema</taxon>
    </lineage>
</organism>
<evidence type="ECO:0000313" key="2">
    <source>
        <dbReference type="EMBL" id="MDF9748569.1"/>
    </source>
</evidence>
<dbReference type="RefSeq" id="WP_277525410.1">
    <property type="nucleotide sequence ID" value="NZ_JAMQOT010000026.1"/>
</dbReference>
<accession>A0A9Q4L6S4</accession>
<dbReference type="Pfam" id="PF13610">
    <property type="entry name" value="DDE_Tnp_IS240"/>
    <property type="match status" value="1"/>
</dbReference>
<dbReference type="PANTHER" id="PTHR39967:SF1">
    <property type="entry name" value="ISH14-TYPE TRANSPOSASE HSIRS44"/>
    <property type="match status" value="1"/>
</dbReference>
<protein>
    <submittedName>
        <fullName evidence="2">IS6 family transposase</fullName>
    </submittedName>
</protein>
<gene>
    <name evidence="2" type="ORF">NDI89_23695</name>
</gene>